<dbReference type="AlphaFoldDB" id="A0A1E5XT49"/>
<feature type="transmembrane region" description="Helical" evidence="7">
    <location>
        <begin position="41"/>
        <end position="62"/>
    </location>
</feature>
<protein>
    <recommendedName>
        <fullName evidence="8">Cytochrome C biogenesis protein transmembrane domain-containing protein</fullName>
    </recommendedName>
</protein>
<keyword evidence="5 7" id="KW-1133">Transmembrane helix</keyword>
<evidence type="ECO:0000256" key="3">
    <source>
        <dbReference type="ARBA" id="ARBA00022692"/>
    </source>
</evidence>
<dbReference type="InterPro" id="IPR051790">
    <property type="entry name" value="Cytochrome_c-biogenesis_DsbD"/>
</dbReference>
<feature type="transmembrane region" description="Helical" evidence="7">
    <location>
        <begin position="195"/>
        <end position="211"/>
    </location>
</feature>
<dbReference type="Proteomes" id="UP000095463">
    <property type="component" value="Unassembled WGS sequence"/>
</dbReference>
<dbReference type="EMBL" id="LAJE02000126">
    <property type="protein sequence ID" value="OEO31758.1"/>
    <property type="molecule type" value="Genomic_DNA"/>
</dbReference>
<dbReference type="InterPro" id="IPR003834">
    <property type="entry name" value="Cyt_c_assmbl_TM_dom"/>
</dbReference>
<evidence type="ECO:0000259" key="8">
    <source>
        <dbReference type="Pfam" id="PF02683"/>
    </source>
</evidence>
<name>A0A1E5XT49_9HYPH</name>
<dbReference type="PANTHER" id="PTHR31272:SF9">
    <property type="entry name" value="BLL1027 PROTEIN"/>
    <property type="match status" value="1"/>
</dbReference>
<keyword evidence="3 7" id="KW-0812">Transmembrane</keyword>
<comment type="subcellular location">
    <subcellularLocation>
        <location evidence="1">Membrane</location>
        <topology evidence="1">Multi-pass membrane protein</topology>
    </subcellularLocation>
</comment>
<dbReference type="GO" id="GO:0016020">
    <property type="term" value="C:membrane"/>
    <property type="evidence" value="ECO:0007669"/>
    <property type="project" value="UniProtKB-SubCell"/>
</dbReference>
<organism evidence="9 10">
    <name type="scientific">Devosia insulae DS-56</name>
    <dbReference type="NCBI Taxonomy" id="1116389"/>
    <lineage>
        <taxon>Bacteria</taxon>
        <taxon>Pseudomonadati</taxon>
        <taxon>Pseudomonadota</taxon>
        <taxon>Alphaproteobacteria</taxon>
        <taxon>Hyphomicrobiales</taxon>
        <taxon>Devosiaceae</taxon>
        <taxon>Devosia</taxon>
    </lineage>
</organism>
<evidence type="ECO:0000256" key="4">
    <source>
        <dbReference type="ARBA" id="ARBA00022748"/>
    </source>
</evidence>
<evidence type="ECO:0000256" key="7">
    <source>
        <dbReference type="SAM" id="Phobius"/>
    </source>
</evidence>
<sequence>MLATIALAFVAGVITILSPCVLPLLPMILATATQQGKARPIGVIVGFVLAFTAATLALSALVRLLGVPPDINRTLSAVVLAILGLVLVIPGLQLQFEWLASGLAGRAPASQSNGFGGGVVVGLGLGLAWSPCVGPIMASVITLALNQSLGFGAVAVTLAFSLGTALPMAAVLLGGRQLVRRLGWFQSHAATIQRVFGVVLLLTALAIWLGWDRSAQILLLEWFPGWEGVLTSWEPQVPVS</sequence>
<dbReference type="RefSeq" id="WP_069909071.1">
    <property type="nucleotide sequence ID" value="NZ_LAJE02000126.1"/>
</dbReference>
<reference evidence="9 10" key="1">
    <citation type="journal article" date="2015" name="Genome Announc.">
        <title>Genome Assemblies of Three Soil-Associated Devosia species: D. insulae, D. limi, and D. soli.</title>
        <authorList>
            <person name="Hassan Y.I."/>
            <person name="Lepp D."/>
            <person name="Zhou T."/>
        </authorList>
    </citation>
    <scope>NUCLEOTIDE SEQUENCE [LARGE SCALE GENOMIC DNA]</scope>
    <source>
        <strain evidence="9 10">DS-56</strain>
    </source>
</reference>
<gene>
    <name evidence="9" type="ORF">VW23_014755</name>
</gene>
<comment type="similarity">
    <text evidence="2">Belongs to the DsbD family.</text>
</comment>
<feature type="transmembrane region" description="Helical" evidence="7">
    <location>
        <begin position="74"/>
        <end position="94"/>
    </location>
</feature>
<dbReference type="GO" id="GO:0017004">
    <property type="term" value="P:cytochrome complex assembly"/>
    <property type="evidence" value="ECO:0007669"/>
    <property type="project" value="UniProtKB-KW"/>
</dbReference>
<evidence type="ECO:0000256" key="1">
    <source>
        <dbReference type="ARBA" id="ARBA00004141"/>
    </source>
</evidence>
<dbReference type="PANTHER" id="PTHR31272">
    <property type="entry name" value="CYTOCHROME C-TYPE BIOGENESIS PROTEIN HI_1454-RELATED"/>
    <property type="match status" value="1"/>
</dbReference>
<keyword evidence="4" id="KW-0201">Cytochrome c-type biogenesis</keyword>
<dbReference type="OrthoDB" id="9811352at2"/>
<keyword evidence="6 7" id="KW-0472">Membrane</keyword>
<keyword evidence="10" id="KW-1185">Reference proteome</keyword>
<feature type="transmembrane region" description="Helical" evidence="7">
    <location>
        <begin position="6"/>
        <end position="29"/>
    </location>
</feature>
<comment type="caution">
    <text evidence="9">The sequence shown here is derived from an EMBL/GenBank/DDBJ whole genome shotgun (WGS) entry which is preliminary data.</text>
</comment>
<evidence type="ECO:0000256" key="2">
    <source>
        <dbReference type="ARBA" id="ARBA00006143"/>
    </source>
</evidence>
<proteinExistence type="inferred from homology"/>
<feature type="transmembrane region" description="Helical" evidence="7">
    <location>
        <begin position="151"/>
        <end position="174"/>
    </location>
</feature>
<accession>A0A1E5XT49</accession>
<evidence type="ECO:0000313" key="9">
    <source>
        <dbReference type="EMBL" id="OEO31758.1"/>
    </source>
</evidence>
<dbReference type="Pfam" id="PF02683">
    <property type="entry name" value="DsbD_TM"/>
    <property type="match status" value="1"/>
</dbReference>
<feature type="domain" description="Cytochrome C biogenesis protein transmembrane" evidence="8">
    <location>
        <begin position="2"/>
        <end position="207"/>
    </location>
</feature>
<evidence type="ECO:0000313" key="10">
    <source>
        <dbReference type="Proteomes" id="UP000095463"/>
    </source>
</evidence>
<evidence type="ECO:0000256" key="5">
    <source>
        <dbReference type="ARBA" id="ARBA00022989"/>
    </source>
</evidence>
<feature type="transmembrane region" description="Helical" evidence="7">
    <location>
        <begin position="115"/>
        <end position="145"/>
    </location>
</feature>
<evidence type="ECO:0000256" key="6">
    <source>
        <dbReference type="ARBA" id="ARBA00023136"/>
    </source>
</evidence>